<dbReference type="Pfam" id="PF13537">
    <property type="entry name" value="GATase_7"/>
    <property type="match status" value="1"/>
</dbReference>
<name>A0ABP3UK56_9CLOT</name>
<evidence type="ECO:0000259" key="9">
    <source>
        <dbReference type="PROSITE" id="PS51278"/>
    </source>
</evidence>
<keyword evidence="6" id="KW-0061">Asparagine biosynthesis</keyword>
<dbReference type="Proteomes" id="UP001501510">
    <property type="component" value="Unassembled WGS sequence"/>
</dbReference>
<evidence type="ECO:0000256" key="2">
    <source>
        <dbReference type="ARBA" id="ARBA00005752"/>
    </source>
</evidence>
<dbReference type="EC" id="6.3.5.4" evidence="3"/>
<dbReference type="InterPro" id="IPR051786">
    <property type="entry name" value="ASN_synthetase/amidase"/>
</dbReference>
<dbReference type="PANTHER" id="PTHR43284">
    <property type="entry name" value="ASPARAGINE SYNTHETASE (GLUTAMINE-HYDROLYZING)"/>
    <property type="match status" value="1"/>
</dbReference>
<dbReference type="PROSITE" id="PS51278">
    <property type="entry name" value="GATASE_TYPE_2"/>
    <property type="match status" value="1"/>
</dbReference>
<evidence type="ECO:0000313" key="11">
    <source>
        <dbReference type="Proteomes" id="UP001501510"/>
    </source>
</evidence>
<dbReference type="CDD" id="cd01991">
    <property type="entry name" value="Asn_synthase_B_C"/>
    <property type="match status" value="1"/>
</dbReference>
<evidence type="ECO:0000256" key="7">
    <source>
        <dbReference type="ARBA" id="ARBA00022962"/>
    </source>
</evidence>
<dbReference type="Pfam" id="PF00733">
    <property type="entry name" value="Asn_synthase"/>
    <property type="match status" value="1"/>
</dbReference>
<keyword evidence="7" id="KW-0315">Glutamine amidotransferase</keyword>
<gene>
    <name evidence="10" type="primary">asnB_1</name>
    <name evidence="10" type="ORF">GCM10008906_04110</name>
</gene>
<dbReference type="Gene3D" id="3.60.20.10">
    <property type="entry name" value="Glutamine Phosphoribosylpyrophosphate, subunit 1, domain 1"/>
    <property type="match status" value="1"/>
</dbReference>
<evidence type="ECO:0000256" key="1">
    <source>
        <dbReference type="ARBA" id="ARBA00005187"/>
    </source>
</evidence>
<dbReference type="PIRSF" id="PIRSF001589">
    <property type="entry name" value="Asn_synthetase_glu-h"/>
    <property type="match status" value="1"/>
</dbReference>
<dbReference type="EMBL" id="BAAACG010000003">
    <property type="protein sequence ID" value="GAA0733389.1"/>
    <property type="molecule type" value="Genomic_DNA"/>
</dbReference>
<evidence type="ECO:0000256" key="8">
    <source>
        <dbReference type="ARBA" id="ARBA00048741"/>
    </source>
</evidence>
<evidence type="ECO:0000256" key="4">
    <source>
        <dbReference type="ARBA" id="ARBA00022741"/>
    </source>
</evidence>
<comment type="similarity">
    <text evidence="2">Belongs to the asparagine synthetase family.</text>
</comment>
<dbReference type="InterPro" id="IPR029055">
    <property type="entry name" value="Ntn_hydrolases_N"/>
</dbReference>
<dbReference type="RefSeq" id="WP_343758365.1">
    <property type="nucleotide sequence ID" value="NZ_BAAACG010000003.1"/>
</dbReference>
<dbReference type="SUPFAM" id="SSF56235">
    <property type="entry name" value="N-terminal nucleophile aminohydrolases (Ntn hydrolases)"/>
    <property type="match status" value="1"/>
</dbReference>
<dbReference type="InterPro" id="IPR033738">
    <property type="entry name" value="AsnB_N"/>
</dbReference>
<evidence type="ECO:0000256" key="5">
    <source>
        <dbReference type="ARBA" id="ARBA00022840"/>
    </source>
</evidence>
<comment type="caution">
    <text evidence="10">The sequence shown here is derived from an EMBL/GenBank/DDBJ whole genome shotgun (WGS) entry which is preliminary data.</text>
</comment>
<dbReference type="InterPro" id="IPR014729">
    <property type="entry name" value="Rossmann-like_a/b/a_fold"/>
</dbReference>
<keyword evidence="5" id="KW-0067">ATP-binding</keyword>
<dbReference type="InterPro" id="IPR001962">
    <property type="entry name" value="Asn_synthase"/>
</dbReference>
<reference evidence="11" key="1">
    <citation type="journal article" date="2019" name="Int. J. Syst. Evol. Microbiol.">
        <title>The Global Catalogue of Microorganisms (GCM) 10K type strain sequencing project: providing services to taxonomists for standard genome sequencing and annotation.</title>
        <authorList>
            <consortium name="The Broad Institute Genomics Platform"/>
            <consortium name="The Broad Institute Genome Sequencing Center for Infectious Disease"/>
            <person name="Wu L."/>
            <person name="Ma J."/>
        </authorList>
    </citation>
    <scope>NUCLEOTIDE SEQUENCE [LARGE SCALE GENOMIC DNA]</scope>
    <source>
        <strain evidence="11">JCM 1407</strain>
    </source>
</reference>
<dbReference type="PANTHER" id="PTHR43284:SF1">
    <property type="entry name" value="ASPARAGINE SYNTHETASE"/>
    <property type="match status" value="1"/>
</dbReference>
<dbReference type="Gene3D" id="3.40.50.620">
    <property type="entry name" value="HUPs"/>
    <property type="match status" value="1"/>
</dbReference>
<protein>
    <recommendedName>
        <fullName evidence="3">asparagine synthase (glutamine-hydrolyzing)</fullName>
        <ecNumber evidence="3">6.3.5.4</ecNumber>
    </recommendedName>
</protein>
<feature type="domain" description="Glutamine amidotransferase type-2" evidence="9">
    <location>
        <begin position="2"/>
        <end position="215"/>
    </location>
</feature>
<dbReference type="InterPro" id="IPR006426">
    <property type="entry name" value="Asn_synth_AEB"/>
</dbReference>
<dbReference type="CDD" id="cd00712">
    <property type="entry name" value="AsnB"/>
    <property type="match status" value="1"/>
</dbReference>
<keyword evidence="4" id="KW-0547">Nucleotide-binding</keyword>
<dbReference type="NCBIfam" id="TIGR01536">
    <property type="entry name" value="asn_synth_AEB"/>
    <property type="match status" value="1"/>
</dbReference>
<evidence type="ECO:0000256" key="6">
    <source>
        <dbReference type="ARBA" id="ARBA00022888"/>
    </source>
</evidence>
<comment type="catalytic activity">
    <reaction evidence="8">
        <text>L-aspartate + L-glutamine + ATP + H2O = L-asparagine + L-glutamate + AMP + diphosphate + H(+)</text>
        <dbReference type="Rhea" id="RHEA:12228"/>
        <dbReference type="ChEBI" id="CHEBI:15377"/>
        <dbReference type="ChEBI" id="CHEBI:15378"/>
        <dbReference type="ChEBI" id="CHEBI:29985"/>
        <dbReference type="ChEBI" id="CHEBI:29991"/>
        <dbReference type="ChEBI" id="CHEBI:30616"/>
        <dbReference type="ChEBI" id="CHEBI:33019"/>
        <dbReference type="ChEBI" id="CHEBI:58048"/>
        <dbReference type="ChEBI" id="CHEBI:58359"/>
        <dbReference type="ChEBI" id="CHEBI:456215"/>
        <dbReference type="EC" id="6.3.5.4"/>
    </reaction>
</comment>
<dbReference type="InterPro" id="IPR017932">
    <property type="entry name" value="GATase_2_dom"/>
</dbReference>
<organism evidence="10 11">
    <name type="scientific">Clostridium oceanicum</name>
    <dbReference type="NCBI Taxonomy" id="1543"/>
    <lineage>
        <taxon>Bacteria</taxon>
        <taxon>Bacillati</taxon>
        <taxon>Bacillota</taxon>
        <taxon>Clostridia</taxon>
        <taxon>Eubacteriales</taxon>
        <taxon>Clostridiaceae</taxon>
        <taxon>Clostridium</taxon>
    </lineage>
</organism>
<sequence length="617" mass="71747">MCGFIGFLSNTNINSENKNNLTNMSSIINHRGPDECGEYIDDNIILCFRRLSIIALDSGKQPFSYDNNNYKLIFNGEIYNYIELREQIIKDKNITFSTDAEGEVILAYYKHYGKSFVSKLRGMFSFVIWDKINNKIIGARDPFGIKPFYYSESSRGLYFGSELKSFTKNKEIYKKEINSKSLHDYLTFQFVPEHNTMFENIKLLKPGHILEKKINQKTKFEAYWTCKFDPILKPQAEKIKDIKKALEESVKLHMRSDVPVGCFLSGGIDSTIITALSAKINPNIKTFTIGFKDEGYSEIELAKKTAENLGVENINITISPEEYMEAVPKVIWHLDGPVADPSVIPIYYICKEARKHVTVMLSGEGSDELFGGYNIYREPNSLKLFKHLPTPLCKILKYISTIFPEGMKGKSFLERGTTPIEKRYLGNAKIFKDHEKKPYLKSYNKNYTYDLVTKPLYDKCKNYNDVTKMQYIDINTWLKGDILVKSDRMSMANSLELRVPFLDKEVFKVASTLTLDEKINEKTTKYLLRESFKDILPEDTVSRKKLGYPVPIRKWLKKEMYDWALNIIKNSKADEYINKEKVIELLNKHKNGKIDYSRKLWVLITFIIWYEKFIEEV</sequence>
<keyword evidence="6" id="KW-0028">Amino-acid biosynthesis</keyword>
<evidence type="ECO:0000313" key="10">
    <source>
        <dbReference type="EMBL" id="GAA0733389.1"/>
    </source>
</evidence>
<proteinExistence type="inferred from homology"/>
<comment type="pathway">
    <text evidence="1">Amino-acid biosynthesis; L-asparagine biosynthesis; L-asparagine from L-aspartate (L-Gln route): step 1/1.</text>
</comment>
<dbReference type="SUPFAM" id="SSF52402">
    <property type="entry name" value="Adenine nucleotide alpha hydrolases-like"/>
    <property type="match status" value="1"/>
</dbReference>
<keyword evidence="11" id="KW-1185">Reference proteome</keyword>
<evidence type="ECO:0000256" key="3">
    <source>
        <dbReference type="ARBA" id="ARBA00012737"/>
    </source>
</evidence>
<accession>A0ABP3UK56</accession>